<dbReference type="AlphaFoldDB" id="A0A1B6DVK0"/>
<feature type="non-terminal residue" evidence="1">
    <location>
        <position position="1"/>
    </location>
</feature>
<feature type="non-terminal residue" evidence="1">
    <location>
        <position position="101"/>
    </location>
</feature>
<organism evidence="1">
    <name type="scientific">Clastoptera arizonana</name>
    <name type="common">Arizona spittle bug</name>
    <dbReference type="NCBI Taxonomy" id="38151"/>
    <lineage>
        <taxon>Eukaryota</taxon>
        <taxon>Metazoa</taxon>
        <taxon>Ecdysozoa</taxon>
        <taxon>Arthropoda</taxon>
        <taxon>Hexapoda</taxon>
        <taxon>Insecta</taxon>
        <taxon>Pterygota</taxon>
        <taxon>Neoptera</taxon>
        <taxon>Paraneoptera</taxon>
        <taxon>Hemiptera</taxon>
        <taxon>Auchenorrhyncha</taxon>
        <taxon>Cercopoidea</taxon>
        <taxon>Clastopteridae</taxon>
        <taxon>Clastoptera</taxon>
    </lineage>
</organism>
<dbReference type="EMBL" id="GEDC01007592">
    <property type="protein sequence ID" value="JAS29706.1"/>
    <property type="molecule type" value="Transcribed_RNA"/>
</dbReference>
<name>A0A1B6DVK0_9HEMI</name>
<reference evidence="1" key="1">
    <citation type="submission" date="2015-12" db="EMBL/GenBank/DDBJ databases">
        <title>De novo transcriptome assembly of four potential Pierce s Disease insect vectors from Arizona vineyards.</title>
        <authorList>
            <person name="Tassone E.E."/>
        </authorList>
    </citation>
    <scope>NUCLEOTIDE SEQUENCE</scope>
</reference>
<evidence type="ECO:0000313" key="1">
    <source>
        <dbReference type="EMBL" id="JAS29706.1"/>
    </source>
</evidence>
<proteinExistence type="predicted"/>
<sequence>DTIEAKVEEVLHPSYIAQNEPGKIYRHPEFYAFNNGEPFFIDKDPITGAFDFNKRTSTDDGVPPNLKDKHFHSDINEMKEGEKMVDFLSTDDYLSSQSFSE</sequence>
<accession>A0A1B6DVK0</accession>
<protein>
    <submittedName>
        <fullName evidence="1">Uncharacterized protein</fullName>
    </submittedName>
</protein>
<gene>
    <name evidence="1" type="ORF">g.583</name>
</gene>